<dbReference type="GO" id="GO:0005737">
    <property type="term" value="C:cytoplasm"/>
    <property type="evidence" value="ECO:0007669"/>
    <property type="project" value="TreeGrafter"/>
</dbReference>
<dbReference type="InterPro" id="IPR023214">
    <property type="entry name" value="HAD_sf"/>
</dbReference>
<feature type="binding site" evidence="4">
    <location>
        <position position="14"/>
    </location>
    <ligand>
        <name>Mg(2+)</name>
        <dbReference type="ChEBI" id="CHEBI:18420"/>
    </ligand>
</feature>
<keyword evidence="4" id="KW-0479">Metal-binding</keyword>
<dbReference type="RefSeq" id="WP_168059619.1">
    <property type="nucleotide sequence ID" value="NZ_VTOW01000002.1"/>
</dbReference>
<organism evidence="5 6">
    <name type="scientific">Candidatus Manganitrophus noduliformans</name>
    <dbReference type="NCBI Taxonomy" id="2606439"/>
    <lineage>
        <taxon>Bacteria</taxon>
        <taxon>Pseudomonadati</taxon>
        <taxon>Nitrospirota</taxon>
        <taxon>Nitrospiria</taxon>
        <taxon>Candidatus Troglogloeales</taxon>
        <taxon>Candidatus Manganitrophaceae</taxon>
        <taxon>Candidatus Manganitrophus</taxon>
    </lineage>
</organism>
<dbReference type="Gene3D" id="3.40.50.1000">
    <property type="entry name" value="HAD superfamily/HAD-like"/>
    <property type="match status" value="2"/>
</dbReference>
<keyword evidence="6" id="KW-1185">Reference proteome</keyword>
<feature type="binding site" evidence="4">
    <location>
        <position position="16"/>
    </location>
    <ligand>
        <name>Mg(2+)</name>
        <dbReference type="ChEBI" id="CHEBI:18420"/>
    </ligand>
</feature>
<name>A0A7X6IBA3_9BACT</name>
<keyword evidence="5" id="KW-0378">Hydrolase</keyword>
<evidence type="ECO:0000313" key="5">
    <source>
        <dbReference type="EMBL" id="NKE71199.1"/>
    </source>
</evidence>
<dbReference type="Proteomes" id="UP000534783">
    <property type="component" value="Unassembled WGS sequence"/>
</dbReference>
<evidence type="ECO:0000256" key="4">
    <source>
        <dbReference type="PIRSR" id="PIRSR000915-3"/>
    </source>
</evidence>
<dbReference type="PANTHER" id="PTHR19288:SF46">
    <property type="entry name" value="HALOACID DEHALOGENASE-LIKE HYDROLASE DOMAIN-CONTAINING PROTEIN 2"/>
    <property type="match status" value="1"/>
</dbReference>
<feature type="active site" description="Proton donor" evidence="2">
    <location>
        <position position="16"/>
    </location>
</feature>
<reference evidence="5 6" key="1">
    <citation type="journal article" date="2020" name="Nature">
        <title>Bacterial chemolithoautotrophy via manganese oxidation.</title>
        <authorList>
            <person name="Yu H."/>
            <person name="Leadbetter J.R."/>
        </authorList>
    </citation>
    <scope>NUCLEOTIDE SEQUENCE [LARGE SCALE GENOMIC DNA]</scope>
    <source>
        <strain evidence="5 6">Mn-1</strain>
    </source>
</reference>
<dbReference type="SUPFAM" id="SSF56784">
    <property type="entry name" value="HAD-like"/>
    <property type="match status" value="1"/>
</dbReference>
<evidence type="ECO:0000256" key="2">
    <source>
        <dbReference type="PIRSR" id="PIRSR000915-1"/>
    </source>
</evidence>
<dbReference type="AlphaFoldDB" id="A0A7X6IBA3"/>
<sequence length="265" mass="28163">MNRLLDRFDHFLIDLDGVVYLGDQPTPCAAETFTALNDAGKRRLFITNDPRRTADGYATKLARLGIPADPAEFLTSGRAAALYVQREGKTGRPIFVVGSDGLRSEIEAVGGSVLRGSDGMTAEIVVVGGHEHFSYQELKIATLAIQRGAAFIATNRDANFPMPDGLWPGTGPIVAAIEVATGITPVVVGKPEKLIFEIALDLFPPGGRCAIVGDRLDSDILGGQRAGLATILVLSGCTTAAMVERGPIQPDYVIENFSRLTTPLS</sequence>
<feature type="binding site" evidence="4">
    <location>
        <position position="214"/>
    </location>
    <ligand>
        <name>Mg(2+)</name>
        <dbReference type="ChEBI" id="CHEBI:18420"/>
    </ligand>
</feature>
<accession>A0A7X6IBA3</accession>
<dbReference type="Pfam" id="PF13344">
    <property type="entry name" value="Hydrolase_6"/>
    <property type="match status" value="1"/>
</dbReference>
<evidence type="ECO:0000256" key="1">
    <source>
        <dbReference type="PIRNR" id="PIRNR000915"/>
    </source>
</evidence>
<protein>
    <submittedName>
        <fullName evidence="5">HAD-IIA family hydrolase</fullName>
    </submittedName>
</protein>
<dbReference type="GO" id="GO:0016791">
    <property type="term" value="F:phosphatase activity"/>
    <property type="evidence" value="ECO:0007669"/>
    <property type="project" value="TreeGrafter"/>
</dbReference>
<feature type="active site" description="Nucleophile" evidence="2">
    <location>
        <position position="14"/>
    </location>
</feature>
<evidence type="ECO:0000313" key="6">
    <source>
        <dbReference type="Proteomes" id="UP000534783"/>
    </source>
</evidence>
<feature type="binding site" evidence="3">
    <location>
        <position position="190"/>
    </location>
    <ligand>
        <name>substrate</name>
    </ligand>
</feature>
<keyword evidence="4" id="KW-0460">Magnesium</keyword>
<dbReference type="PANTHER" id="PTHR19288">
    <property type="entry name" value="4-NITROPHENYLPHOSPHATASE-RELATED"/>
    <property type="match status" value="1"/>
</dbReference>
<comment type="cofactor">
    <cofactor evidence="4">
        <name>Mg(2+)</name>
        <dbReference type="ChEBI" id="CHEBI:18420"/>
    </cofactor>
    <text evidence="4">Divalent metal ions. Mg(2+) is the most effective.</text>
</comment>
<proteinExistence type="inferred from homology"/>
<comment type="caution">
    <text evidence="5">The sequence shown here is derived from an EMBL/GenBank/DDBJ whole genome shotgun (WGS) entry which is preliminary data.</text>
</comment>
<comment type="similarity">
    <text evidence="1">Belongs to the HAD-like hydrolase superfamily.</text>
</comment>
<dbReference type="GO" id="GO:0046872">
    <property type="term" value="F:metal ion binding"/>
    <property type="evidence" value="ECO:0007669"/>
    <property type="project" value="UniProtKB-KW"/>
</dbReference>
<dbReference type="NCBIfam" id="TIGR01460">
    <property type="entry name" value="HAD-SF-IIA"/>
    <property type="match status" value="1"/>
</dbReference>
<dbReference type="Pfam" id="PF13242">
    <property type="entry name" value="Hydrolase_like"/>
    <property type="match status" value="1"/>
</dbReference>
<gene>
    <name evidence="5" type="ORF">MNODULE_10670</name>
</gene>
<dbReference type="InterPro" id="IPR006357">
    <property type="entry name" value="HAD-SF_hydro_IIA"/>
</dbReference>
<evidence type="ECO:0000256" key="3">
    <source>
        <dbReference type="PIRSR" id="PIRSR000915-2"/>
    </source>
</evidence>
<dbReference type="PIRSF" id="PIRSF000915">
    <property type="entry name" value="PGP-type_phosphatase"/>
    <property type="match status" value="1"/>
</dbReference>
<dbReference type="EMBL" id="VTOW01000002">
    <property type="protein sequence ID" value="NKE71199.1"/>
    <property type="molecule type" value="Genomic_DNA"/>
</dbReference>
<dbReference type="InterPro" id="IPR036412">
    <property type="entry name" value="HAD-like_sf"/>
</dbReference>